<gene>
    <name evidence="4" type="ORF">PSYPI_35135</name>
</gene>
<dbReference type="EMBL" id="AEAI01002071">
    <property type="protein sequence ID" value="EGH47222.1"/>
    <property type="molecule type" value="Genomic_DNA"/>
</dbReference>
<accession>F3GJG9</accession>
<dbReference type="Pfam" id="PF02801">
    <property type="entry name" value="Ketoacyl-synt_C"/>
    <property type="match status" value="1"/>
</dbReference>
<keyword evidence="5" id="KW-1185">Reference proteome</keyword>
<dbReference type="HOGENOM" id="CLU_1699329_0_0_6"/>
<protein>
    <submittedName>
        <fullName evidence="4">3-oxoacyl-[acyl-carrier-protein] synthase 2</fullName>
    </submittedName>
</protein>
<dbReference type="PATRIC" id="fig|629263.4.peg.5458"/>
<dbReference type="Proteomes" id="UP000004986">
    <property type="component" value="Unassembled WGS sequence"/>
</dbReference>
<dbReference type="SUPFAM" id="SSF53901">
    <property type="entry name" value="Thiolase-like"/>
    <property type="match status" value="1"/>
</dbReference>
<reference evidence="4 5" key="1">
    <citation type="journal article" date="2011" name="PLoS Pathog.">
        <title>Dynamic evolution of pathogenicity revealed by sequencing and comparative genomics of 19 Pseudomonas syringae isolates.</title>
        <authorList>
            <person name="Baltrus D.A."/>
            <person name="Nishimura M.T."/>
            <person name="Romanchuk A."/>
            <person name="Chang J.H."/>
            <person name="Mukhtar M.S."/>
            <person name="Cherkis K."/>
            <person name="Roach J."/>
            <person name="Grant S.R."/>
            <person name="Jones C.D."/>
            <person name="Dangl J.L."/>
        </authorList>
    </citation>
    <scope>NUCLEOTIDE SEQUENCE [LARGE SCALE GENOMIC DNA]</scope>
    <source>
        <strain evidence="4 5">1704B</strain>
    </source>
</reference>
<dbReference type="GO" id="GO:0004315">
    <property type="term" value="F:3-oxoacyl-[acyl-carrier-protein] synthase activity"/>
    <property type="evidence" value="ECO:0007669"/>
    <property type="project" value="TreeGrafter"/>
</dbReference>
<comment type="caution">
    <text evidence="4">The sequence shown here is derived from an EMBL/GenBank/DDBJ whole genome shotgun (WGS) entry which is preliminary data.</text>
</comment>
<evidence type="ECO:0000313" key="4">
    <source>
        <dbReference type="EMBL" id="EGH47222.1"/>
    </source>
</evidence>
<feature type="domain" description="Ketosynthase family 3 (KS3)" evidence="3">
    <location>
        <begin position="1"/>
        <end position="152"/>
    </location>
</feature>
<dbReference type="InterPro" id="IPR014031">
    <property type="entry name" value="Ketoacyl_synth_C"/>
</dbReference>
<dbReference type="GO" id="GO:0006633">
    <property type="term" value="P:fatty acid biosynthetic process"/>
    <property type="evidence" value="ECO:0007669"/>
    <property type="project" value="TreeGrafter"/>
</dbReference>
<dbReference type="PANTHER" id="PTHR11712">
    <property type="entry name" value="POLYKETIDE SYNTHASE-RELATED"/>
    <property type="match status" value="1"/>
</dbReference>
<dbReference type="AlphaFoldDB" id="F3GJG9"/>
<dbReference type="GO" id="GO:0005829">
    <property type="term" value="C:cytosol"/>
    <property type="evidence" value="ECO:0007669"/>
    <property type="project" value="TreeGrafter"/>
</dbReference>
<evidence type="ECO:0000259" key="3">
    <source>
        <dbReference type="PROSITE" id="PS52004"/>
    </source>
</evidence>
<dbReference type="InterPro" id="IPR020841">
    <property type="entry name" value="PKS_Beta-ketoAc_synthase_dom"/>
</dbReference>
<dbReference type="PROSITE" id="PS52004">
    <property type="entry name" value="KS3_2"/>
    <property type="match status" value="1"/>
</dbReference>
<dbReference type="InterPro" id="IPR016039">
    <property type="entry name" value="Thiolase-like"/>
</dbReference>
<proteinExistence type="predicted"/>
<dbReference type="Gene3D" id="3.40.47.10">
    <property type="match status" value="1"/>
</dbReference>
<comment type="pathway">
    <text evidence="1">Lipid metabolism; fatty acid biosynthesis.</text>
</comment>
<organism evidence="4 5">
    <name type="scientific">Pseudomonas syringae pv. pisi str. 1704B</name>
    <dbReference type="NCBI Taxonomy" id="629263"/>
    <lineage>
        <taxon>Bacteria</taxon>
        <taxon>Pseudomonadati</taxon>
        <taxon>Pseudomonadota</taxon>
        <taxon>Gammaproteobacteria</taxon>
        <taxon>Pseudomonadales</taxon>
        <taxon>Pseudomonadaceae</taxon>
        <taxon>Pseudomonas</taxon>
        <taxon>Pseudomonas syringae</taxon>
    </lineage>
</organism>
<dbReference type="PANTHER" id="PTHR11712:SF336">
    <property type="entry name" value="3-OXOACYL-[ACYL-CARRIER-PROTEIN] SYNTHASE, MITOCHONDRIAL"/>
    <property type="match status" value="1"/>
</dbReference>
<keyword evidence="2" id="KW-0808">Transferase</keyword>
<feature type="non-terminal residue" evidence="4">
    <location>
        <position position="1"/>
    </location>
</feature>
<name>F3GJG9_PSESJ</name>
<sequence>YANYSDAYDITAPAEDLLGRSMSIQGAIQDAGLGLADIDYINAHGTSTQLNDLNETNTIKKVFGEQAHSIPVSSTKSYTGHLIAAAGAIETVFCIKTILTKMAPATINLNQADPDCDLDYIPNTHRYLDDVNHVLNINYGFGGANSCLVVSRYH</sequence>
<dbReference type="InterPro" id="IPR000794">
    <property type="entry name" value="Beta-ketoacyl_synthase"/>
</dbReference>
<evidence type="ECO:0000256" key="1">
    <source>
        <dbReference type="ARBA" id="ARBA00005194"/>
    </source>
</evidence>
<evidence type="ECO:0000256" key="2">
    <source>
        <dbReference type="ARBA" id="ARBA00022679"/>
    </source>
</evidence>
<evidence type="ECO:0000313" key="5">
    <source>
        <dbReference type="Proteomes" id="UP000004986"/>
    </source>
</evidence>